<accession>A0AAW9SG94</accession>
<proteinExistence type="predicted"/>
<dbReference type="Proteomes" id="UP001403385">
    <property type="component" value="Unassembled WGS sequence"/>
</dbReference>
<sequence length="268" mass="27913">MFTKVQNWALGLVAGFGVLYACSSSDDDVTPRFDCGANPVSLSLNSSSPSACDQATGEISVTASGGGGEGYRYSINDGPFRSGGVFSQLTAGTYQIKARDQNNCEASLSVTLTDESGIVLEFDIVPSGCGESNGVINASVEGASGNLMFSLNGGAFQESGTFTNLEADGYSVTVKDNQGCGATAFVQVTSGITYQDHIRPLVQSKCAISGCHVSGTGRVNFNSLSNIQQNAAEMKSRTQSRDMPRTGSLTQAQIDQLACWVDDGALNN</sequence>
<keyword evidence="2" id="KW-1185">Reference proteome</keyword>
<comment type="caution">
    <text evidence="1">The sequence shown here is derived from an EMBL/GenBank/DDBJ whole genome shotgun (WGS) entry which is preliminary data.</text>
</comment>
<evidence type="ECO:0000313" key="1">
    <source>
        <dbReference type="EMBL" id="MEN7549726.1"/>
    </source>
</evidence>
<gene>
    <name evidence="1" type="ORF">AAG747_17515</name>
</gene>
<organism evidence="1 2">
    <name type="scientific">Rapidithrix thailandica</name>
    <dbReference type="NCBI Taxonomy" id="413964"/>
    <lineage>
        <taxon>Bacteria</taxon>
        <taxon>Pseudomonadati</taxon>
        <taxon>Bacteroidota</taxon>
        <taxon>Cytophagia</taxon>
        <taxon>Cytophagales</taxon>
        <taxon>Flammeovirgaceae</taxon>
        <taxon>Rapidithrix</taxon>
    </lineage>
</organism>
<protein>
    <recommendedName>
        <fullName evidence="3">SprB repeat-containing protein</fullName>
    </recommendedName>
</protein>
<dbReference type="EMBL" id="JBDKWZ010000010">
    <property type="protein sequence ID" value="MEN7549726.1"/>
    <property type="molecule type" value="Genomic_DNA"/>
</dbReference>
<dbReference type="InterPro" id="IPR025667">
    <property type="entry name" value="SprB_repeat"/>
</dbReference>
<evidence type="ECO:0000313" key="2">
    <source>
        <dbReference type="Proteomes" id="UP001403385"/>
    </source>
</evidence>
<dbReference type="AlphaFoldDB" id="A0AAW9SG94"/>
<reference evidence="1 2" key="1">
    <citation type="submission" date="2024-04" db="EMBL/GenBank/DDBJ databases">
        <title>Novel genus in family Flammeovirgaceae.</title>
        <authorList>
            <person name="Nguyen T.H."/>
            <person name="Vuong T.Q."/>
            <person name="Le H."/>
            <person name="Kim S.-G."/>
        </authorList>
    </citation>
    <scope>NUCLEOTIDE SEQUENCE [LARGE SCALE GENOMIC DNA]</scope>
    <source>
        <strain evidence="1 2">JCM 23209</strain>
    </source>
</reference>
<name>A0AAW9SG94_9BACT</name>
<dbReference type="Pfam" id="PF13573">
    <property type="entry name" value="SprB"/>
    <property type="match status" value="1"/>
</dbReference>
<dbReference type="Gene3D" id="2.60.40.740">
    <property type="match status" value="1"/>
</dbReference>
<dbReference type="PROSITE" id="PS51257">
    <property type="entry name" value="PROKAR_LIPOPROTEIN"/>
    <property type="match status" value="1"/>
</dbReference>
<evidence type="ECO:0008006" key="3">
    <source>
        <dbReference type="Google" id="ProtNLM"/>
    </source>
</evidence>
<dbReference type="RefSeq" id="WP_346822504.1">
    <property type="nucleotide sequence ID" value="NZ_JBDKWZ010000010.1"/>
</dbReference>